<evidence type="ECO:0000256" key="3">
    <source>
        <dbReference type="ARBA" id="ARBA00010551"/>
    </source>
</evidence>
<comment type="similarity">
    <text evidence="3 11">Belongs to the protoporphyrinogen/coproporphyrinogen oxidase family. Protoporphyrinogen oxidase subfamily.</text>
</comment>
<dbReference type="GO" id="GO:0004729">
    <property type="term" value="F:oxygen-dependent protoporphyrinogen oxidase activity"/>
    <property type="evidence" value="ECO:0007669"/>
    <property type="project" value="UniProtKB-UniRule"/>
</dbReference>
<keyword evidence="8 11" id="KW-0350">Heme biosynthesis</keyword>
<keyword evidence="15" id="KW-1185">Reference proteome</keyword>
<dbReference type="SUPFAM" id="SSF51905">
    <property type="entry name" value="FAD/NAD(P)-binding domain"/>
    <property type="match status" value="1"/>
</dbReference>
<evidence type="ECO:0000256" key="4">
    <source>
        <dbReference type="ARBA" id="ARBA00012867"/>
    </source>
</evidence>
<keyword evidence="6 11" id="KW-0274">FAD</keyword>
<dbReference type="InterPro" id="IPR050464">
    <property type="entry name" value="Zeta_carotene_desat/Oxidored"/>
</dbReference>
<dbReference type="UniPathway" id="UPA00251">
    <property type="reaction ID" value="UER00324"/>
</dbReference>
<dbReference type="InterPro" id="IPR036188">
    <property type="entry name" value="FAD/NAD-bd_sf"/>
</dbReference>
<dbReference type="EC" id="1.3.3.4" evidence="4 11"/>
<evidence type="ECO:0000256" key="1">
    <source>
        <dbReference type="ARBA" id="ARBA00002600"/>
    </source>
</evidence>
<dbReference type="PANTHER" id="PTHR42923">
    <property type="entry name" value="PROTOPORPHYRINOGEN OXIDASE"/>
    <property type="match status" value="1"/>
</dbReference>
<dbReference type="AlphaFoldDB" id="A0A2J6QY80"/>
<dbReference type="PANTHER" id="PTHR42923:SF3">
    <property type="entry name" value="PROTOPORPHYRINOGEN OXIDASE"/>
    <property type="match status" value="1"/>
</dbReference>
<evidence type="ECO:0000256" key="11">
    <source>
        <dbReference type="RuleBase" id="RU367069"/>
    </source>
</evidence>
<keyword evidence="9 11" id="KW-0627">Porphyrin biosynthesis</keyword>
<evidence type="ECO:0000256" key="9">
    <source>
        <dbReference type="ARBA" id="ARBA00023244"/>
    </source>
</evidence>
<comment type="pathway">
    <text evidence="2 11">Porphyrin-containing compound metabolism; protoporphyrin-IX biosynthesis; protoporphyrin-IX from protoporphyrinogen-IX: step 1/1.</text>
</comment>
<dbReference type="InterPro" id="IPR002937">
    <property type="entry name" value="Amino_oxidase"/>
</dbReference>
<dbReference type="SUPFAM" id="SSF54373">
    <property type="entry name" value="FAD-linked reductases, C-terminal domain"/>
    <property type="match status" value="1"/>
</dbReference>
<evidence type="ECO:0000256" key="6">
    <source>
        <dbReference type="ARBA" id="ARBA00022827"/>
    </source>
</evidence>
<evidence type="ECO:0000256" key="2">
    <source>
        <dbReference type="ARBA" id="ARBA00005073"/>
    </source>
</evidence>
<dbReference type="GO" id="GO:0006782">
    <property type="term" value="P:protoporphyrinogen IX biosynthetic process"/>
    <property type="evidence" value="ECO:0007669"/>
    <property type="project" value="UniProtKB-UniRule"/>
</dbReference>
<keyword evidence="5 11" id="KW-0285">Flavoprotein</keyword>
<protein>
    <recommendedName>
        <fullName evidence="4 11">Protoporphyrinogen oxidase</fullName>
        <ecNumber evidence="4 11">1.3.3.4</ecNumber>
    </recommendedName>
</protein>
<feature type="region of interest" description="Disordered" evidence="12">
    <location>
        <begin position="31"/>
        <end position="70"/>
    </location>
</feature>
<comment type="function">
    <text evidence="1 11">Catalyzes the 6-electron oxidation of protoporphyrinogen-IX to form protoporphyrin-IX.</text>
</comment>
<comment type="subcellular location">
    <subcellularLocation>
        <location evidence="11">Mitochondrion inner membrane</location>
    </subcellularLocation>
</comment>
<dbReference type="Proteomes" id="UP000235786">
    <property type="component" value="Unassembled WGS sequence"/>
</dbReference>
<dbReference type="InterPro" id="IPR004572">
    <property type="entry name" value="Protoporphyrinogen_oxidase"/>
</dbReference>
<dbReference type="NCBIfam" id="TIGR00562">
    <property type="entry name" value="proto_IX_ox"/>
    <property type="match status" value="1"/>
</dbReference>
<comment type="cofactor">
    <cofactor evidence="11">
        <name>FAD</name>
        <dbReference type="ChEBI" id="CHEBI:57692"/>
    </cofactor>
    <text evidence="11">Binds 1 FAD per subunit.</text>
</comment>
<accession>A0A2J6QY80</accession>
<dbReference type="Pfam" id="PF01593">
    <property type="entry name" value="Amino_oxidase"/>
    <property type="match status" value="1"/>
</dbReference>
<keyword evidence="7 11" id="KW-0560">Oxidoreductase</keyword>
<dbReference type="OrthoDB" id="438553at2759"/>
<evidence type="ECO:0000259" key="13">
    <source>
        <dbReference type="Pfam" id="PF01593"/>
    </source>
</evidence>
<reference evidence="14 15" key="1">
    <citation type="submission" date="2016-04" db="EMBL/GenBank/DDBJ databases">
        <title>A degradative enzymes factory behind the ericoid mycorrhizal symbiosis.</title>
        <authorList>
            <consortium name="DOE Joint Genome Institute"/>
            <person name="Martino E."/>
            <person name="Morin E."/>
            <person name="Grelet G."/>
            <person name="Kuo A."/>
            <person name="Kohler A."/>
            <person name="Daghino S."/>
            <person name="Barry K."/>
            <person name="Choi C."/>
            <person name="Cichocki N."/>
            <person name="Clum A."/>
            <person name="Copeland A."/>
            <person name="Hainaut M."/>
            <person name="Haridas S."/>
            <person name="Labutti K."/>
            <person name="Lindquist E."/>
            <person name="Lipzen A."/>
            <person name="Khouja H.-R."/>
            <person name="Murat C."/>
            <person name="Ohm R."/>
            <person name="Olson A."/>
            <person name="Spatafora J."/>
            <person name="Veneault-Fourrey C."/>
            <person name="Henrissat B."/>
            <person name="Grigoriev I."/>
            <person name="Martin F."/>
            <person name="Perotto S."/>
        </authorList>
    </citation>
    <scope>NUCLEOTIDE SEQUENCE [LARGE SCALE GENOMIC DNA]</scope>
    <source>
        <strain evidence="14 15">F</strain>
    </source>
</reference>
<evidence type="ECO:0000256" key="12">
    <source>
        <dbReference type="SAM" id="MobiDB-lite"/>
    </source>
</evidence>
<evidence type="ECO:0000313" key="14">
    <source>
        <dbReference type="EMBL" id="PMD31222.1"/>
    </source>
</evidence>
<name>A0A2J6QY80_HYAVF</name>
<dbReference type="GO" id="GO:0005743">
    <property type="term" value="C:mitochondrial inner membrane"/>
    <property type="evidence" value="ECO:0007669"/>
    <property type="project" value="UniProtKB-SubCell"/>
</dbReference>
<evidence type="ECO:0000256" key="5">
    <source>
        <dbReference type="ARBA" id="ARBA00022630"/>
    </source>
</evidence>
<feature type="domain" description="Amine oxidase" evidence="13">
    <location>
        <begin position="116"/>
        <end position="616"/>
    </location>
</feature>
<feature type="region of interest" description="Disordered" evidence="12">
    <location>
        <begin position="85"/>
        <end position="104"/>
    </location>
</feature>
<dbReference type="EMBL" id="KZ613963">
    <property type="protein sequence ID" value="PMD31222.1"/>
    <property type="molecule type" value="Genomic_DNA"/>
</dbReference>
<dbReference type="STRING" id="1149755.A0A2J6QY80"/>
<evidence type="ECO:0000256" key="8">
    <source>
        <dbReference type="ARBA" id="ARBA00023133"/>
    </source>
</evidence>
<comment type="catalytic activity">
    <reaction evidence="10 11">
        <text>protoporphyrinogen IX + 3 O2 = protoporphyrin IX + 3 H2O2</text>
        <dbReference type="Rhea" id="RHEA:25576"/>
        <dbReference type="ChEBI" id="CHEBI:15379"/>
        <dbReference type="ChEBI" id="CHEBI:16240"/>
        <dbReference type="ChEBI" id="CHEBI:57306"/>
        <dbReference type="ChEBI" id="CHEBI:57307"/>
        <dbReference type="EC" id="1.3.3.4"/>
    </reaction>
</comment>
<evidence type="ECO:0000256" key="7">
    <source>
        <dbReference type="ARBA" id="ARBA00023002"/>
    </source>
</evidence>
<evidence type="ECO:0000256" key="10">
    <source>
        <dbReference type="ARBA" id="ARBA00047554"/>
    </source>
</evidence>
<dbReference type="Gene3D" id="3.50.50.60">
    <property type="entry name" value="FAD/NAD(P)-binding domain"/>
    <property type="match status" value="1"/>
</dbReference>
<sequence>MPRQLPEHAVASLLRQCFEVPICQAPRLRQYALPRSSTPPVSPTAPRIQHQQKRFSTQNKAADETAASPKTNLLGLSLARRRGESQSLVLTSQRTRSYSQESKPPERRFAILGGGITGLSSAHFLTQELPKAKVTIYESGDKLGGWLKSKYVDVKDGRILFEQGPRTLRPNTPASLVTLEMIEKLALEDEVLLTSKDSDAAKNRFLYYPDHLVRMPGPGQDIFSMAWSMLTEPVFTGIFRVLGDLTRERRPSNLEDESVASFLNRRLGGPQIGDNIVSAVLHGIYAGDIYQLSAKSILRKLWDFEGQYGSIMEGTRVAWETNMNSKIAQKRAEERAGSTNMPKARSLQDWMRGASVYTFKEGIGQLSSALEASLRTNPNVEFKTGDAVTSIDYDAESDSISVRLSPILYSTKANVIKIKTALGQSPEKYTQAISTLSGKTLSDLTPSVPSLSSMHAVTVMVVNLYYSDPNILPERGFGYLIPRSIPFEQNPECALGVVFDSDAVQGQDTVPGTKLTVMLGGHWWDGFSSYPDEEEGAAMAKTVLHRHLKIDVEPDAVNVGLQKNCIPQYVVGHESRMRAANGELLSAFKGKLKVAGNSYTGVGLNDCVMAARDVVRGIKKGGGGGTGLESFVG</sequence>
<organism evidence="14 15">
    <name type="scientific">Hyaloscypha variabilis (strain UAMH 11265 / GT02V1 / F)</name>
    <name type="common">Meliniomyces variabilis</name>
    <dbReference type="NCBI Taxonomy" id="1149755"/>
    <lineage>
        <taxon>Eukaryota</taxon>
        <taxon>Fungi</taxon>
        <taxon>Dikarya</taxon>
        <taxon>Ascomycota</taxon>
        <taxon>Pezizomycotina</taxon>
        <taxon>Leotiomycetes</taxon>
        <taxon>Helotiales</taxon>
        <taxon>Hyaloscyphaceae</taxon>
        <taxon>Hyaloscypha</taxon>
        <taxon>Hyaloscypha variabilis</taxon>
    </lineage>
</organism>
<gene>
    <name evidence="14" type="ORF">L207DRAFT_537192</name>
</gene>
<evidence type="ECO:0000313" key="15">
    <source>
        <dbReference type="Proteomes" id="UP000235786"/>
    </source>
</evidence>
<proteinExistence type="inferred from homology"/>
<feature type="compositionally biased region" description="Polar residues" evidence="12">
    <location>
        <begin position="85"/>
        <end position="102"/>
    </location>
</feature>